<reference evidence="4 5" key="1">
    <citation type="submission" date="2018-04" db="EMBL/GenBank/DDBJ databases">
        <title>Cupriavidus necator CR12 genome sequencing and assembly.</title>
        <authorList>
            <person name="Ben Fekih I."/>
            <person name="Mazhar H.S."/>
            <person name="Bello S.K."/>
            <person name="Rensing C."/>
        </authorList>
    </citation>
    <scope>NUCLEOTIDE SEQUENCE [LARGE SCALE GENOMIC DNA]</scope>
    <source>
        <strain evidence="4 5">CR12</strain>
    </source>
</reference>
<evidence type="ECO:0000313" key="4">
    <source>
        <dbReference type="EMBL" id="RCJ03264.1"/>
    </source>
</evidence>
<dbReference type="Proteomes" id="UP000253501">
    <property type="component" value="Unassembled WGS sequence"/>
</dbReference>
<dbReference type="PANTHER" id="PTHR22946:SF9">
    <property type="entry name" value="POLYKETIDE TRANSFERASE AF380"/>
    <property type="match status" value="1"/>
</dbReference>
<keyword evidence="2" id="KW-0732">Signal</keyword>
<accession>A0A367P6R9</accession>
<feature type="chain" id="PRO_5016925327" evidence="2">
    <location>
        <begin position="29"/>
        <end position="345"/>
    </location>
</feature>
<name>A0A367P6R9_CUPNE</name>
<dbReference type="RefSeq" id="WP_114136436.1">
    <property type="nucleotide sequence ID" value="NZ_CP068434.1"/>
</dbReference>
<evidence type="ECO:0000256" key="2">
    <source>
        <dbReference type="SAM" id="SignalP"/>
    </source>
</evidence>
<protein>
    <submittedName>
        <fullName evidence="4">Dienelactone hydrolase</fullName>
    </submittedName>
</protein>
<gene>
    <name evidence="4" type="ORF">DDK22_38285</name>
</gene>
<feature type="signal peptide" evidence="2">
    <location>
        <begin position="1"/>
        <end position="28"/>
    </location>
</feature>
<keyword evidence="1 4" id="KW-0378">Hydrolase</keyword>
<organism evidence="4 5">
    <name type="scientific">Cupriavidus necator</name>
    <name type="common">Alcaligenes eutrophus</name>
    <name type="synonym">Ralstonia eutropha</name>
    <dbReference type="NCBI Taxonomy" id="106590"/>
    <lineage>
        <taxon>Bacteria</taxon>
        <taxon>Pseudomonadati</taxon>
        <taxon>Pseudomonadota</taxon>
        <taxon>Betaproteobacteria</taxon>
        <taxon>Burkholderiales</taxon>
        <taxon>Burkholderiaceae</taxon>
        <taxon>Cupriavidus</taxon>
    </lineage>
</organism>
<dbReference type="InterPro" id="IPR002925">
    <property type="entry name" value="Dienelactn_hydro"/>
</dbReference>
<dbReference type="AlphaFoldDB" id="A0A367P6R9"/>
<dbReference type="Gene3D" id="3.40.50.1820">
    <property type="entry name" value="alpha/beta hydrolase"/>
    <property type="match status" value="1"/>
</dbReference>
<dbReference type="EMBL" id="QDHA01000190">
    <property type="protein sequence ID" value="RCJ03264.1"/>
    <property type="molecule type" value="Genomic_DNA"/>
</dbReference>
<feature type="domain" description="Dienelactone hydrolase" evidence="3">
    <location>
        <begin position="70"/>
        <end position="270"/>
    </location>
</feature>
<comment type="caution">
    <text evidence="4">The sequence shown here is derived from an EMBL/GenBank/DDBJ whole genome shotgun (WGS) entry which is preliminary data.</text>
</comment>
<dbReference type="InterPro" id="IPR050261">
    <property type="entry name" value="FrsA_esterase"/>
</dbReference>
<dbReference type="PANTHER" id="PTHR22946">
    <property type="entry name" value="DIENELACTONE HYDROLASE DOMAIN-CONTAINING PROTEIN-RELATED"/>
    <property type="match status" value="1"/>
</dbReference>
<evidence type="ECO:0000256" key="1">
    <source>
        <dbReference type="ARBA" id="ARBA00022801"/>
    </source>
</evidence>
<dbReference type="GO" id="GO:0052689">
    <property type="term" value="F:carboxylic ester hydrolase activity"/>
    <property type="evidence" value="ECO:0007669"/>
    <property type="project" value="UniProtKB-ARBA"/>
</dbReference>
<sequence length="345" mass="38407">MRRLLKICLLRQLFAISLAAAVVLPVLAQEIYNDLASRPSGKIYFNSVTPKSKWELVHRRYDRKPTTVWGMLYMPERVQGRVPAMVISHGSAGVQEKDIDRWVRAFNQMGIAAFVVDSFGGRGIAGTMDDQSQLSPAANDADALFALKLLSTDPRIDPQRIGQIGFSRGGHVAMDLVLESFRKGVIDDDTRFVALIGFYPGCTQLWWEVPPPPLTGAPLMLAVGEKDDYTPAQPCLNVADTMKRDGQSVEVHMYPGAYHDFDNTHVYFKYFPGATTLRDCPQAILDVRHDAYYRLLTGEKYASYQAMDAEYRRCIARGVSAGSSLDQGRKSEADVKGFLTRAMGL</sequence>
<dbReference type="InterPro" id="IPR029058">
    <property type="entry name" value="AB_hydrolase_fold"/>
</dbReference>
<proteinExistence type="predicted"/>
<evidence type="ECO:0000313" key="5">
    <source>
        <dbReference type="Proteomes" id="UP000253501"/>
    </source>
</evidence>
<dbReference type="Pfam" id="PF01738">
    <property type="entry name" value="DLH"/>
    <property type="match status" value="1"/>
</dbReference>
<evidence type="ECO:0000259" key="3">
    <source>
        <dbReference type="Pfam" id="PF01738"/>
    </source>
</evidence>
<dbReference type="SUPFAM" id="SSF53474">
    <property type="entry name" value="alpha/beta-Hydrolases"/>
    <property type="match status" value="1"/>
</dbReference>